<organism evidence="5 6">
    <name type="scientific">Multifurca ochricompacta</name>
    <dbReference type="NCBI Taxonomy" id="376703"/>
    <lineage>
        <taxon>Eukaryota</taxon>
        <taxon>Fungi</taxon>
        <taxon>Dikarya</taxon>
        <taxon>Basidiomycota</taxon>
        <taxon>Agaricomycotina</taxon>
        <taxon>Agaricomycetes</taxon>
        <taxon>Russulales</taxon>
        <taxon>Russulaceae</taxon>
        <taxon>Multifurca</taxon>
    </lineage>
</organism>
<feature type="region of interest" description="Disordered" evidence="3">
    <location>
        <begin position="1"/>
        <end position="436"/>
    </location>
</feature>
<name>A0AAD4QT73_9AGAM</name>
<dbReference type="GO" id="GO:0046983">
    <property type="term" value="F:protein dimerization activity"/>
    <property type="evidence" value="ECO:0007669"/>
    <property type="project" value="InterPro"/>
</dbReference>
<protein>
    <recommendedName>
        <fullName evidence="4">BHLH domain-containing protein</fullName>
    </recommendedName>
</protein>
<dbReference type="Proteomes" id="UP001203297">
    <property type="component" value="Unassembled WGS sequence"/>
</dbReference>
<evidence type="ECO:0000313" key="6">
    <source>
        <dbReference type="Proteomes" id="UP001203297"/>
    </source>
</evidence>
<evidence type="ECO:0000256" key="1">
    <source>
        <dbReference type="ARBA" id="ARBA00023125"/>
    </source>
</evidence>
<dbReference type="SUPFAM" id="SSF47459">
    <property type="entry name" value="HLH, helix-loop-helix DNA-binding domain"/>
    <property type="match status" value="1"/>
</dbReference>
<accession>A0AAD4QT73</accession>
<dbReference type="PROSITE" id="PS50888">
    <property type="entry name" value="BHLH"/>
    <property type="match status" value="1"/>
</dbReference>
<feature type="compositionally biased region" description="Polar residues" evidence="3">
    <location>
        <begin position="8"/>
        <end position="37"/>
    </location>
</feature>
<feature type="compositionally biased region" description="Polar residues" evidence="3">
    <location>
        <begin position="103"/>
        <end position="119"/>
    </location>
</feature>
<keyword evidence="1" id="KW-0238">DNA-binding</keyword>
<keyword evidence="6" id="KW-1185">Reference proteome</keyword>
<feature type="compositionally biased region" description="Low complexity" evidence="3">
    <location>
        <begin position="356"/>
        <end position="416"/>
    </location>
</feature>
<dbReference type="InterPro" id="IPR036638">
    <property type="entry name" value="HLH_DNA-bd_sf"/>
</dbReference>
<dbReference type="PANTHER" id="PTHR10328">
    <property type="entry name" value="PROTEIN MAX MYC-ASSOCIATED FACTOR X"/>
    <property type="match status" value="1"/>
</dbReference>
<dbReference type="GO" id="GO:0003700">
    <property type="term" value="F:DNA-binding transcription factor activity"/>
    <property type="evidence" value="ECO:0007669"/>
    <property type="project" value="TreeGrafter"/>
</dbReference>
<feature type="domain" description="BHLH" evidence="4">
    <location>
        <begin position="429"/>
        <end position="480"/>
    </location>
</feature>
<feature type="compositionally biased region" description="Polar residues" evidence="3">
    <location>
        <begin position="145"/>
        <end position="175"/>
    </location>
</feature>
<dbReference type="GO" id="GO:0045944">
    <property type="term" value="P:positive regulation of transcription by RNA polymerase II"/>
    <property type="evidence" value="ECO:0007669"/>
    <property type="project" value="TreeGrafter"/>
</dbReference>
<proteinExistence type="predicted"/>
<gene>
    <name evidence="5" type="ORF">B0F90DRAFT_1687333</name>
</gene>
<comment type="caution">
    <text evidence="5">The sequence shown here is derived from an EMBL/GenBank/DDBJ whole genome shotgun (WGS) entry which is preliminary data.</text>
</comment>
<sequence length="592" mass="62821">MVEKEGKTTQSPFAQSDRPSSDVVQNHLNLRRSSGDSSPHKSPRRGSTTDSSLLSSPSLTSKIPHLTARPPFTSTDTDTGRDISQRPSQPHSRPSSPFKYSDRSSNSPDRLHTQSSSRRASLDVSEALNSAMHTARDPKHKPIQAGQSSSSHIQTEVTVTSINSQTPQRGPSSPSLPHGTKRKLSSDRNMPTPGGDEIDSQLIGPGVPSSINIGLEGPALKRRGSIAETQRVGQMNLFDRRHSVDARPTSVGPQWWSGDRRDSSSSMFPSPSVSYGSPAYSGDSSHGHPPPGTTPFAWHSTQSPDQSSTIQSEGDGSSSGRPFDPSSVPPIAMVPPVPFSAERRMSVPTNLPSTMSTNSTVSRVLRSRSRPPSAGRARAIEIAATTDSATSQTAADTDSGGTASASPSAAPPLSATKETGMTPYSRSPELRVSHKLAERKRRKEMKDLFDELRDQLPADRGMKASKWEILSKAIDFIMQLKQGHQDMSREIDILRHELESVRTGVPPFGSGGPHPGMYAPGPPGVVPYPPHPPAGPALPSHQPPSVLNHQPAPLPQSDSRPGSSQNAFNASPAPQGGGTGGASGTKPEAPSA</sequence>
<feature type="compositionally biased region" description="Pro residues" evidence="3">
    <location>
        <begin position="520"/>
        <end position="536"/>
    </location>
</feature>
<evidence type="ECO:0000256" key="3">
    <source>
        <dbReference type="SAM" id="MobiDB-lite"/>
    </source>
</evidence>
<dbReference type="Gene3D" id="4.10.280.10">
    <property type="entry name" value="Helix-loop-helix DNA-binding domain"/>
    <property type="match status" value="1"/>
</dbReference>
<dbReference type="AlphaFoldDB" id="A0AAD4QT73"/>
<dbReference type="CDD" id="cd19690">
    <property type="entry name" value="bHLHzip_spESC1_like"/>
    <property type="match status" value="1"/>
</dbReference>
<feature type="compositionally biased region" description="Low complexity" evidence="3">
    <location>
        <begin position="85"/>
        <end position="97"/>
    </location>
</feature>
<dbReference type="PANTHER" id="PTHR10328:SF15">
    <property type="entry name" value="BHLH TRANSCRIPTION FACTOR"/>
    <property type="match status" value="1"/>
</dbReference>
<dbReference type="EMBL" id="WTXG01000002">
    <property type="protein sequence ID" value="KAI0307321.1"/>
    <property type="molecule type" value="Genomic_DNA"/>
</dbReference>
<evidence type="ECO:0000313" key="5">
    <source>
        <dbReference type="EMBL" id="KAI0307321.1"/>
    </source>
</evidence>
<keyword evidence="2" id="KW-0539">Nucleus</keyword>
<dbReference type="InterPro" id="IPR011598">
    <property type="entry name" value="bHLH_dom"/>
</dbReference>
<feature type="compositionally biased region" description="Polar residues" evidence="3">
    <location>
        <begin position="556"/>
        <end position="569"/>
    </location>
</feature>
<reference evidence="5" key="1">
    <citation type="journal article" date="2022" name="New Phytol.">
        <title>Evolutionary transition to the ectomycorrhizal habit in the genomes of a hyperdiverse lineage of mushroom-forming fungi.</title>
        <authorList>
            <person name="Looney B."/>
            <person name="Miyauchi S."/>
            <person name="Morin E."/>
            <person name="Drula E."/>
            <person name="Courty P.E."/>
            <person name="Kohler A."/>
            <person name="Kuo A."/>
            <person name="LaButti K."/>
            <person name="Pangilinan J."/>
            <person name="Lipzen A."/>
            <person name="Riley R."/>
            <person name="Andreopoulos W."/>
            <person name="He G."/>
            <person name="Johnson J."/>
            <person name="Nolan M."/>
            <person name="Tritt A."/>
            <person name="Barry K.W."/>
            <person name="Grigoriev I.V."/>
            <person name="Nagy L.G."/>
            <person name="Hibbett D."/>
            <person name="Henrissat B."/>
            <person name="Matheny P.B."/>
            <person name="Labbe J."/>
            <person name="Martin F.M."/>
        </authorList>
    </citation>
    <scope>NUCLEOTIDE SEQUENCE</scope>
    <source>
        <strain evidence="5">BPL690</strain>
    </source>
</reference>
<dbReference type="GO" id="GO:0003677">
    <property type="term" value="F:DNA binding"/>
    <property type="evidence" value="ECO:0007669"/>
    <property type="project" value="UniProtKB-KW"/>
</dbReference>
<dbReference type="SMART" id="SM00353">
    <property type="entry name" value="HLH"/>
    <property type="match status" value="1"/>
</dbReference>
<dbReference type="Pfam" id="PF00010">
    <property type="entry name" value="HLH"/>
    <property type="match status" value="1"/>
</dbReference>
<feature type="compositionally biased region" description="Polar residues" evidence="3">
    <location>
        <begin position="299"/>
        <end position="320"/>
    </location>
</feature>
<dbReference type="InterPro" id="IPR040106">
    <property type="entry name" value="Esc1_bHLHzip"/>
</dbReference>
<evidence type="ECO:0000259" key="4">
    <source>
        <dbReference type="PROSITE" id="PS50888"/>
    </source>
</evidence>
<evidence type="ECO:0000256" key="2">
    <source>
        <dbReference type="ARBA" id="ARBA00023242"/>
    </source>
</evidence>
<feature type="compositionally biased region" description="Low complexity" evidence="3">
    <location>
        <begin position="264"/>
        <end position="277"/>
    </location>
</feature>
<feature type="compositionally biased region" description="Low complexity" evidence="3">
    <location>
        <begin position="48"/>
        <end position="61"/>
    </location>
</feature>
<dbReference type="GO" id="GO:0090575">
    <property type="term" value="C:RNA polymerase II transcription regulator complex"/>
    <property type="evidence" value="ECO:0007669"/>
    <property type="project" value="TreeGrafter"/>
</dbReference>
<feature type="region of interest" description="Disordered" evidence="3">
    <location>
        <begin position="504"/>
        <end position="592"/>
    </location>
</feature>